<dbReference type="Proteomes" id="UP000663879">
    <property type="component" value="Unassembled WGS sequence"/>
</dbReference>
<keyword evidence="1" id="KW-0175">Coiled coil</keyword>
<reference evidence="2" key="1">
    <citation type="submission" date="2021-02" db="EMBL/GenBank/DDBJ databases">
        <authorList>
            <person name="Nowell W R."/>
        </authorList>
    </citation>
    <scope>NUCLEOTIDE SEQUENCE</scope>
    <source>
        <strain evidence="2">Ploen Becks lab</strain>
    </source>
</reference>
<keyword evidence="3" id="KW-1185">Reference proteome</keyword>
<gene>
    <name evidence="2" type="ORF">OXX778_LOCUS17663</name>
</gene>
<comment type="caution">
    <text evidence="2">The sequence shown here is derived from an EMBL/GenBank/DDBJ whole genome shotgun (WGS) entry which is preliminary data.</text>
</comment>
<dbReference type="OrthoDB" id="6781724at2759"/>
<organism evidence="2 3">
    <name type="scientific">Brachionus calyciflorus</name>
    <dbReference type="NCBI Taxonomy" id="104777"/>
    <lineage>
        <taxon>Eukaryota</taxon>
        <taxon>Metazoa</taxon>
        <taxon>Spiralia</taxon>
        <taxon>Gnathifera</taxon>
        <taxon>Rotifera</taxon>
        <taxon>Eurotatoria</taxon>
        <taxon>Monogononta</taxon>
        <taxon>Pseudotrocha</taxon>
        <taxon>Ploima</taxon>
        <taxon>Brachionidae</taxon>
        <taxon>Brachionus</taxon>
    </lineage>
</organism>
<name>A0A814IQ05_9BILA</name>
<sequence>MKGSTSHASLANKCSIFRTAEEVDDILPSIRDFVQMTLVDFTNSMIDALGEDNSKNLNRFRIKLAQYVKSHLKLDSNLKILNRHKVKQMAKDVWYLLISIEEKKLQANHNNPDFNRLFDRLFDELNELKQKNDIILKRLDYLTSENADLKKLISQQFRFKNFNFYNQSEKLNSDCVEVENENLNEDKNTSTPRCQQNDNFKFKSPMPVDEVNFSRPTYAAIGRNINPKARYDIKRNTNKNKCIIGSNEKSEIKSASKLFHFYVGFCEKNTTEESLKNYINTFAGVERIVTLDTKDRNYSSFHVQVYSHHNDKMLNPNNWTKGVKIKRYFFATEKRQGFRYRKIDNVTRDETEISENIAACSNKNKENSTTGRGQPLRRGASNALKRGTGRIINKVSSNTSEMRQLAPVLGTPNQSNFRGYPFLKSPTKTPNKRPAQEDIQNLAKIANMETDETSDVLNT</sequence>
<protein>
    <submittedName>
        <fullName evidence="2">Uncharacterized protein</fullName>
    </submittedName>
</protein>
<evidence type="ECO:0000256" key="1">
    <source>
        <dbReference type="SAM" id="Coils"/>
    </source>
</evidence>
<evidence type="ECO:0000313" key="2">
    <source>
        <dbReference type="EMBL" id="CAF1026922.1"/>
    </source>
</evidence>
<feature type="coiled-coil region" evidence="1">
    <location>
        <begin position="118"/>
        <end position="145"/>
    </location>
</feature>
<evidence type="ECO:0000313" key="3">
    <source>
        <dbReference type="Proteomes" id="UP000663879"/>
    </source>
</evidence>
<dbReference type="AlphaFoldDB" id="A0A814IQ05"/>
<proteinExistence type="predicted"/>
<dbReference type="EMBL" id="CAJNOC010004586">
    <property type="protein sequence ID" value="CAF1026922.1"/>
    <property type="molecule type" value="Genomic_DNA"/>
</dbReference>
<feature type="non-terminal residue" evidence="2">
    <location>
        <position position="459"/>
    </location>
</feature>
<accession>A0A814IQ05</accession>